<organism evidence="3 4">
    <name type="scientific">Sapientia aquatica</name>
    <dbReference type="NCBI Taxonomy" id="1549640"/>
    <lineage>
        <taxon>Bacteria</taxon>
        <taxon>Pseudomonadati</taxon>
        <taxon>Pseudomonadota</taxon>
        <taxon>Betaproteobacteria</taxon>
        <taxon>Burkholderiales</taxon>
        <taxon>Oxalobacteraceae</taxon>
        <taxon>Sapientia</taxon>
    </lineage>
</organism>
<keyword evidence="1" id="KW-0732">Signal</keyword>
<evidence type="ECO:0000313" key="4">
    <source>
        <dbReference type="Proteomes" id="UP000294829"/>
    </source>
</evidence>
<comment type="caution">
    <text evidence="3">The sequence shown here is derived from an EMBL/GenBank/DDBJ whole genome shotgun (WGS) entry which is preliminary data.</text>
</comment>
<reference evidence="3 4" key="1">
    <citation type="submission" date="2019-03" db="EMBL/GenBank/DDBJ databases">
        <title>Sapientia aquatica gen. nov., sp. nov., isolated from a crater lake.</title>
        <authorList>
            <person name="Felfoldi T."/>
            <person name="Szabo A."/>
            <person name="Toth E."/>
            <person name="Schumann P."/>
            <person name="Keki Z."/>
            <person name="Marialigeti K."/>
            <person name="Mathe I."/>
        </authorList>
    </citation>
    <scope>NUCLEOTIDE SEQUENCE [LARGE SCALE GENOMIC DNA]</scope>
    <source>
        <strain evidence="3 4">SA-152</strain>
    </source>
</reference>
<dbReference type="AlphaFoldDB" id="A0A4R5VV15"/>
<dbReference type="RefSeq" id="WP_133330299.1">
    <property type="nucleotide sequence ID" value="NZ_SMYL01000010.1"/>
</dbReference>
<dbReference type="GO" id="GO:0016788">
    <property type="term" value="F:hydrolase activity, acting on ester bonds"/>
    <property type="evidence" value="ECO:0007669"/>
    <property type="project" value="UniProtKB-ARBA"/>
</dbReference>
<feature type="domain" description="SGNH hydrolase-type esterase" evidence="2">
    <location>
        <begin position="199"/>
        <end position="393"/>
    </location>
</feature>
<feature type="chain" id="PRO_5020387342" evidence="1">
    <location>
        <begin position="26"/>
        <end position="407"/>
    </location>
</feature>
<evidence type="ECO:0000313" key="3">
    <source>
        <dbReference type="EMBL" id="TDK62771.1"/>
    </source>
</evidence>
<dbReference type="EMBL" id="SMYL01000010">
    <property type="protein sequence ID" value="TDK62771.1"/>
    <property type="molecule type" value="Genomic_DNA"/>
</dbReference>
<dbReference type="InterPro" id="IPR036514">
    <property type="entry name" value="SGNH_hydro_sf"/>
</dbReference>
<dbReference type="PANTHER" id="PTHR43784:SF2">
    <property type="entry name" value="GDSL-LIKE LIPASE_ACYLHYDROLASE, PUTATIVE (AFU_ORTHOLOGUE AFUA_2G00820)-RELATED"/>
    <property type="match status" value="1"/>
</dbReference>
<protein>
    <submittedName>
        <fullName evidence="3">SGNH/GDSL hydrolase family protein</fullName>
    </submittedName>
</protein>
<keyword evidence="4" id="KW-1185">Reference proteome</keyword>
<proteinExistence type="predicted"/>
<dbReference type="CDD" id="cd01830">
    <property type="entry name" value="XynE_like"/>
    <property type="match status" value="1"/>
</dbReference>
<sequence length="407" mass="43454">MTTSKNLLRTLLLMLILSVAPHAPAGTLAQEHWIDAWAAAPDSGGPPLDHQTVRQIVRLSASGSKVRIRLSNLFGTAPVTIGPVHVAKRLSGSAIKPDTDRAVSFGGKSTIRIAPGANVLSDPIELAVTALEDLAVSMYLPTRTGPSTVHALGVQTAYITLAGDQTASATLPEGEVASARFFLTDVEVESTSSKQLLVAFGDSITDGYGSTPNVNARWPDFLVQRLQSDPAYSSIAVANSGISGNRILNDGAGPSALKRFDRDVLTKPGVKWVVLLEGINDIGETNESPNPKDHVSAQQIIDGMKQLITRAHAKGIKVLGATLTPFGGVDWPYHSASGEIARRAVNNWIRNSGAFDGIVDFDQLTRDPEFPDRFLPAYDSGDHLHPSDAGYKAMASAIDLHFFDHRD</sequence>
<dbReference type="OrthoDB" id="1828825at2"/>
<evidence type="ECO:0000259" key="2">
    <source>
        <dbReference type="Pfam" id="PF13472"/>
    </source>
</evidence>
<dbReference type="SUPFAM" id="SSF52266">
    <property type="entry name" value="SGNH hydrolase"/>
    <property type="match status" value="1"/>
</dbReference>
<gene>
    <name evidence="3" type="ORF">E2I14_15830</name>
</gene>
<accession>A0A4R5VV15</accession>
<feature type="signal peptide" evidence="1">
    <location>
        <begin position="1"/>
        <end position="25"/>
    </location>
</feature>
<dbReference type="Gene3D" id="3.40.50.1110">
    <property type="entry name" value="SGNH hydrolase"/>
    <property type="match status" value="1"/>
</dbReference>
<keyword evidence="3" id="KW-0378">Hydrolase</keyword>
<name>A0A4R5VV15_9BURK</name>
<dbReference type="Proteomes" id="UP000294829">
    <property type="component" value="Unassembled WGS sequence"/>
</dbReference>
<evidence type="ECO:0000256" key="1">
    <source>
        <dbReference type="SAM" id="SignalP"/>
    </source>
</evidence>
<dbReference type="InterPro" id="IPR053140">
    <property type="entry name" value="GDSL_Rv0518-like"/>
</dbReference>
<dbReference type="Pfam" id="PF13472">
    <property type="entry name" value="Lipase_GDSL_2"/>
    <property type="match status" value="1"/>
</dbReference>
<dbReference type="InterPro" id="IPR013830">
    <property type="entry name" value="SGNH_hydro"/>
</dbReference>
<dbReference type="PANTHER" id="PTHR43784">
    <property type="entry name" value="GDSL-LIKE LIPASE/ACYLHYDROLASE, PUTATIVE (AFU_ORTHOLOGUE AFUA_2G00820)-RELATED"/>
    <property type="match status" value="1"/>
</dbReference>